<name>A0AAF3EKH3_9BILA</name>
<evidence type="ECO:0000313" key="4">
    <source>
        <dbReference type="Proteomes" id="UP000887575"/>
    </source>
</evidence>
<dbReference type="PANTHER" id="PTHR23028:SF53">
    <property type="entry name" value="ACYL_TRANSF_3 DOMAIN-CONTAINING PROTEIN"/>
    <property type="match status" value="1"/>
</dbReference>
<keyword evidence="1" id="KW-0472">Membrane</keyword>
<dbReference type="GO" id="GO:0016020">
    <property type="term" value="C:membrane"/>
    <property type="evidence" value="ECO:0007669"/>
    <property type="project" value="TreeGrafter"/>
</dbReference>
<dbReference type="InterPro" id="IPR050879">
    <property type="entry name" value="Acyltransferase_3"/>
</dbReference>
<reference evidence="5" key="1">
    <citation type="submission" date="2024-02" db="UniProtKB">
        <authorList>
            <consortium name="WormBaseParasite"/>
        </authorList>
    </citation>
    <scope>IDENTIFICATION</scope>
</reference>
<feature type="transmembrane region" description="Helical" evidence="1">
    <location>
        <begin position="253"/>
        <end position="273"/>
    </location>
</feature>
<feature type="transmembrane region" description="Helical" evidence="1">
    <location>
        <begin position="42"/>
        <end position="58"/>
    </location>
</feature>
<evidence type="ECO:0000313" key="5">
    <source>
        <dbReference type="WBParaSite" id="MBELARI_LOCUS14530"/>
    </source>
</evidence>
<evidence type="ECO:0000259" key="3">
    <source>
        <dbReference type="Pfam" id="PF19040"/>
    </source>
</evidence>
<feature type="transmembrane region" description="Helical" evidence="1">
    <location>
        <begin position="109"/>
        <end position="128"/>
    </location>
</feature>
<keyword evidence="1" id="KW-1133">Transmembrane helix</keyword>
<feature type="domain" description="Acyltransferase 3" evidence="2">
    <location>
        <begin position="43"/>
        <end position="353"/>
    </location>
</feature>
<dbReference type="Pfam" id="PF01757">
    <property type="entry name" value="Acyl_transf_3"/>
    <property type="match status" value="1"/>
</dbReference>
<feature type="domain" description="SGNH" evidence="3">
    <location>
        <begin position="442"/>
        <end position="673"/>
    </location>
</feature>
<keyword evidence="4" id="KW-1185">Reference proteome</keyword>
<proteinExistence type="predicted"/>
<dbReference type="SUPFAM" id="SSF52266">
    <property type="entry name" value="SGNH hydrolase"/>
    <property type="match status" value="1"/>
</dbReference>
<sequence>MPKSLVKYEEIKMTDECEPFVLSEEQTVKYEIKGDAFREDVVVLRALAILSVLCFHLWPDTFRYGYLGVDVFFVISGFLMMRILKRSKEEPFQLFSNFYIRRARRIVPLYYFVMLLTGLTMTFLYTHIYKERYFAYYTGALLFITNFKVQPAGDYFNRRTTNIPFLHTWSLGVEMQFYAVAPFFFYLAKFGEKARLCHLVFAGCFLCSLYFQLISEAKTSFYHPMTRLWQFLCGMLTTLCLEKRKSLPATTSNSFSSVFLLIVILSMFSRLVNQAFSPNLLRILITISSSSFIYFATYSTISWSQLRLNHIARISYALYLVHFPVIRFAEYIEPVYELNSTFVPFATILPIFVISEIVHQYVESPLLRAKNSKIFRKSLKYFLLCLLIQWKWEVVMPYGWESASAVAANVEYRTMYSRLEGGHFTNDSFYYLVEKPRPPFGHYVYEGNTGKLKIVVFGNSWAAQQAHVIRNIFPGSMTAEFHVFSQHTCAFGIHNGEDVIKMQTPFLMEFLKNLQPNYVFFLLRYHDFFLDDLKPFKGSDDTIVEFYWQGIKNISKLAKYVFIEGHQPFECGYLTRGDDGYARFLDALERGEDLQKFNQPINLTAYYTHAVYQRLKIILERCSNCHLLDFSATFIDFKKNLLLTYDPNTKFIYMDNSCHLTEAGIKMLEKPFREAIKYALEHSEAELGLNATGPRPLFPGQGPSLVWGAGNGPAL</sequence>
<dbReference type="Pfam" id="PF19040">
    <property type="entry name" value="SGNH"/>
    <property type="match status" value="1"/>
</dbReference>
<accession>A0AAF3EKH3</accession>
<dbReference type="GO" id="GO:0016747">
    <property type="term" value="F:acyltransferase activity, transferring groups other than amino-acyl groups"/>
    <property type="evidence" value="ECO:0007669"/>
    <property type="project" value="InterPro"/>
</dbReference>
<dbReference type="WBParaSite" id="MBELARI_LOCUS14530">
    <property type="protein sequence ID" value="MBELARI_LOCUS14530"/>
    <property type="gene ID" value="MBELARI_LOCUS14530"/>
</dbReference>
<feature type="transmembrane region" description="Helical" evidence="1">
    <location>
        <begin position="196"/>
        <end position="215"/>
    </location>
</feature>
<organism evidence="4 5">
    <name type="scientific">Mesorhabditis belari</name>
    <dbReference type="NCBI Taxonomy" id="2138241"/>
    <lineage>
        <taxon>Eukaryota</taxon>
        <taxon>Metazoa</taxon>
        <taxon>Ecdysozoa</taxon>
        <taxon>Nematoda</taxon>
        <taxon>Chromadorea</taxon>
        <taxon>Rhabditida</taxon>
        <taxon>Rhabditina</taxon>
        <taxon>Rhabditomorpha</taxon>
        <taxon>Rhabditoidea</taxon>
        <taxon>Rhabditidae</taxon>
        <taxon>Mesorhabditinae</taxon>
        <taxon>Mesorhabditis</taxon>
    </lineage>
</organism>
<feature type="transmembrane region" description="Helical" evidence="1">
    <location>
        <begin position="64"/>
        <end position="84"/>
    </location>
</feature>
<dbReference type="InterPro" id="IPR002656">
    <property type="entry name" value="Acyl_transf_3_dom"/>
</dbReference>
<feature type="transmembrane region" description="Helical" evidence="1">
    <location>
        <begin position="279"/>
        <end position="298"/>
    </location>
</feature>
<dbReference type="GO" id="GO:0000271">
    <property type="term" value="P:polysaccharide biosynthetic process"/>
    <property type="evidence" value="ECO:0007669"/>
    <property type="project" value="TreeGrafter"/>
</dbReference>
<feature type="transmembrane region" description="Helical" evidence="1">
    <location>
        <begin position="166"/>
        <end position="187"/>
    </location>
</feature>
<evidence type="ECO:0000259" key="2">
    <source>
        <dbReference type="Pfam" id="PF01757"/>
    </source>
</evidence>
<evidence type="ECO:0000256" key="1">
    <source>
        <dbReference type="SAM" id="Phobius"/>
    </source>
</evidence>
<dbReference type="Proteomes" id="UP000887575">
    <property type="component" value="Unassembled WGS sequence"/>
</dbReference>
<dbReference type="PANTHER" id="PTHR23028">
    <property type="entry name" value="ACETYLTRANSFERASE"/>
    <property type="match status" value="1"/>
</dbReference>
<keyword evidence="1" id="KW-0812">Transmembrane</keyword>
<dbReference type="InterPro" id="IPR043968">
    <property type="entry name" value="SGNH"/>
</dbReference>
<protein>
    <submittedName>
        <fullName evidence="5">Acyl_transf_3 domain-containing protein</fullName>
    </submittedName>
</protein>
<dbReference type="AlphaFoldDB" id="A0AAF3EKH3"/>